<keyword evidence="7 9" id="KW-0472">Membrane</keyword>
<comment type="subcellular location">
    <subcellularLocation>
        <location evidence="1">Cell membrane</location>
        <topology evidence="1">Multi-pass membrane protein</topology>
    </subcellularLocation>
</comment>
<evidence type="ECO:0000256" key="6">
    <source>
        <dbReference type="ARBA" id="ARBA00023065"/>
    </source>
</evidence>
<feature type="transmembrane region" description="Helical" evidence="9">
    <location>
        <begin position="221"/>
        <end position="247"/>
    </location>
</feature>
<comment type="similarity">
    <text evidence="8">Belongs to the anion channel-forming bestrophin (TC 1.A.46) family.</text>
</comment>
<gene>
    <name evidence="10" type="ORF">HYN46_03340</name>
</gene>
<dbReference type="Proteomes" id="UP000253940">
    <property type="component" value="Chromosome"/>
</dbReference>
<evidence type="ECO:0000256" key="5">
    <source>
        <dbReference type="ARBA" id="ARBA00022989"/>
    </source>
</evidence>
<organism evidence="10 11">
    <name type="scientific">Aquirhabdus parva</name>
    <dbReference type="NCBI Taxonomy" id="2283318"/>
    <lineage>
        <taxon>Bacteria</taxon>
        <taxon>Pseudomonadati</taxon>
        <taxon>Pseudomonadota</taxon>
        <taxon>Gammaproteobacteria</taxon>
        <taxon>Moraxellales</taxon>
        <taxon>Moraxellaceae</taxon>
        <taxon>Aquirhabdus</taxon>
    </lineage>
</organism>
<keyword evidence="11" id="KW-1185">Reference proteome</keyword>
<keyword evidence="4 9" id="KW-0812">Transmembrane</keyword>
<evidence type="ECO:0000256" key="1">
    <source>
        <dbReference type="ARBA" id="ARBA00004651"/>
    </source>
</evidence>
<evidence type="ECO:0000256" key="8">
    <source>
        <dbReference type="ARBA" id="ARBA00034708"/>
    </source>
</evidence>
<sequence>MIVRPRPNAFIMLFSWRGSILPQIAPQLLFVILLSIIVALFEHFHPHIFPELPIAAFSLIGLALSIFLGFRNNVCYDRWWEARKEWGALILHMRNFARESLLLHVDVRRRVLHRSIGFTQTLNARLRNQNQMGIAERWLPTQEQHDYAEHPNPSDYVLLCIQRDILECYKAGQLSDICYQQLSSRVANMAGTQAACERIRNTPVPFAYSLLIHRTAYLYSLLLPIGLGSTLGFLTPVIVGLLAYTFFGLDALGSELEQPFGILENDLPLDAMARAIEIDLLSSLGESNIPKPLQPVNFILQ</sequence>
<evidence type="ECO:0000256" key="2">
    <source>
        <dbReference type="ARBA" id="ARBA00022448"/>
    </source>
</evidence>
<evidence type="ECO:0000256" key="4">
    <source>
        <dbReference type="ARBA" id="ARBA00022692"/>
    </source>
</evidence>
<evidence type="ECO:0000313" key="11">
    <source>
        <dbReference type="Proteomes" id="UP000253940"/>
    </source>
</evidence>
<protein>
    <submittedName>
        <fullName evidence="10">Bestrophin</fullName>
    </submittedName>
</protein>
<proteinExistence type="inferred from homology"/>
<dbReference type="RefSeq" id="WP_114898094.1">
    <property type="nucleotide sequence ID" value="NZ_CP031222.1"/>
</dbReference>
<evidence type="ECO:0000256" key="9">
    <source>
        <dbReference type="SAM" id="Phobius"/>
    </source>
</evidence>
<evidence type="ECO:0000256" key="7">
    <source>
        <dbReference type="ARBA" id="ARBA00023136"/>
    </source>
</evidence>
<dbReference type="GO" id="GO:0005254">
    <property type="term" value="F:chloride channel activity"/>
    <property type="evidence" value="ECO:0007669"/>
    <property type="project" value="InterPro"/>
</dbReference>
<keyword evidence="2" id="KW-0813">Transport</keyword>
<dbReference type="KEGG" id="mbah:HYN46_03340"/>
<dbReference type="OrthoDB" id="445589at2"/>
<dbReference type="EMBL" id="CP031222">
    <property type="protein sequence ID" value="AXI01984.1"/>
    <property type="molecule type" value="Genomic_DNA"/>
</dbReference>
<dbReference type="PANTHER" id="PTHR33281">
    <property type="entry name" value="UPF0187 PROTEIN YNEE"/>
    <property type="match status" value="1"/>
</dbReference>
<keyword evidence="5 9" id="KW-1133">Transmembrane helix</keyword>
<feature type="transmembrane region" description="Helical" evidence="9">
    <location>
        <begin position="20"/>
        <end position="40"/>
    </location>
</feature>
<reference evidence="10 11" key="1">
    <citation type="submission" date="2018-07" db="EMBL/GenBank/DDBJ databases">
        <title>Genome sequencing of Moraxellaceae gen. HYN0046.</title>
        <authorList>
            <person name="Kim M."/>
            <person name="Yi H."/>
        </authorList>
    </citation>
    <scope>NUCLEOTIDE SEQUENCE [LARGE SCALE GENOMIC DNA]</scope>
    <source>
        <strain evidence="10 11">HYN0046</strain>
    </source>
</reference>
<accession>A0A345P3X5</accession>
<dbReference type="GO" id="GO:0005886">
    <property type="term" value="C:plasma membrane"/>
    <property type="evidence" value="ECO:0007669"/>
    <property type="project" value="UniProtKB-SubCell"/>
</dbReference>
<feature type="transmembrane region" description="Helical" evidence="9">
    <location>
        <begin position="52"/>
        <end position="70"/>
    </location>
</feature>
<keyword evidence="3" id="KW-1003">Cell membrane</keyword>
<name>A0A345P3X5_9GAMM</name>
<evidence type="ECO:0000256" key="3">
    <source>
        <dbReference type="ARBA" id="ARBA00022475"/>
    </source>
</evidence>
<dbReference type="AlphaFoldDB" id="A0A345P3X5"/>
<keyword evidence="6" id="KW-0406">Ion transport</keyword>
<dbReference type="Pfam" id="PF25539">
    <property type="entry name" value="Bestrophin_2"/>
    <property type="match status" value="1"/>
</dbReference>
<dbReference type="InterPro" id="IPR044669">
    <property type="entry name" value="YneE/VCCN1/2-like"/>
</dbReference>
<evidence type="ECO:0000313" key="10">
    <source>
        <dbReference type="EMBL" id="AXI01984.1"/>
    </source>
</evidence>
<dbReference type="PANTHER" id="PTHR33281:SF19">
    <property type="entry name" value="VOLTAGE-DEPENDENT ANION CHANNEL-FORMING PROTEIN YNEE"/>
    <property type="match status" value="1"/>
</dbReference>